<sequence length="218" mass="25147">MTNLHNDPILVCDVRHSTIMLFGHHQWQDKACDAMHETQVPGGLADLFVQIPRERRGTAMVCWSNIPLAKRSTERHGNFEPLRGHCCPMKHRTPAQKRRSICCFPSARIRATIIRKHMHVGEKTLRTRVDTRDVLAIIRIPRVSAHVDEVWISLLVQRRNSRLVYDAKGLPAEDQLSWTVVPDRPEAQRRMRPKRSEADRKLNGHEQPPHAGNKPIEK</sequence>
<feature type="compositionally biased region" description="Basic and acidic residues" evidence="1">
    <location>
        <begin position="183"/>
        <end position="208"/>
    </location>
</feature>
<reference evidence="2 3" key="1">
    <citation type="journal article" date="2016" name="Mol. Biol. Evol.">
        <title>Comparative Genomics of Early-Diverging Mushroom-Forming Fungi Provides Insights into the Origins of Lignocellulose Decay Capabilities.</title>
        <authorList>
            <person name="Nagy L.G."/>
            <person name="Riley R."/>
            <person name="Tritt A."/>
            <person name="Adam C."/>
            <person name="Daum C."/>
            <person name="Floudas D."/>
            <person name="Sun H."/>
            <person name="Yadav J.S."/>
            <person name="Pangilinan J."/>
            <person name="Larsson K.H."/>
            <person name="Matsuura K."/>
            <person name="Barry K."/>
            <person name="Labutti K."/>
            <person name="Kuo R."/>
            <person name="Ohm R.A."/>
            <person name="Bhattacharya S.S."/>
            <person name="Shirouzu T."/>
            <person name="Yoshinaga Y."/>
            <person name="Martin F.M."/>
            <person name="Grigoriev I.V."/>
            <person name="Hibbett D.S."/>
        </authorList>
    </citation>
    <scope>NUCLEOTIDE SEQUENCE [LARGE SCALE GENOMIC DNA]</scope>
    <source>
        <strain evidence="2 3">L-15889</strain>
    </source>
</reference>
<name>A0A165SKZ4_9APHY</name>
<evidence type="ECO:0000256" key="1">
    <source>
        <dbReference type="SAM" id="MobiDB-lite"/>
    </source>
</evidence>
<accession>A0A165SKZ4</accession>
<protein>
    <submittedName>
        <fullName evidence="2">Uncharacterized protein</fullName>
    </submittedName>
</protein>
<dbReference type="AlphaFoldDB" id="A0A165SKZ4"/>
<dbReference type="Proteomes" id="UP000076727">
    <property type="component" value="Unassembled WGS sequence"/>
</dbReference>
<proteinExistence type="predicted"/>
<feature type="region of interest" description="Disordered" evidence="1">
    <location>
        <begin position="181"/>
        <end position="218"/>
    </location>
</feature>
<keyword evidence="3" id="KW-1185">Reference proteome</keyword>
<dbReference type="EMBL" id="KV429042">
    <property type="protein sequence ID" value="KZT72149.1"/>
    <property type="molecule type" value="Genomic_DNA"/>
</dbReference>
<gene>
    <name evidence="2" type="ORF">DAEQUDRAFT_723314</name>
</gene>
<evidence type="ECO:0000313" key="2">
    <source>
        <dbReference type="EMBL" id="KZT72149.1"/>
    </source>
</evidence>
<organism evidence="2 3">
    <name type="scientific">Daedalea quercina L-15889</name>
    <dbReference type="NCBI Taxonomy" id="1314783"/>
    <lineage>
        <taxon>Eukaryota</taxon>
        <taxon>Fungi</taxon>
        <taxon>Dikarya</taxon>
        <taxon>Basidiomycota</taxon>
        <taxon>Agaricomycotina</taxon>
        <taxon>Agaricomycetes</taxon>
        <taxon>Polyporales</taxon>
        <taxon>Fomitopsis</taxon>
    </lineage>
</organism>
<evidence type="ECO:0000313" key="3">
    <source>
        <dbReference type="Proteomes" id="UP000076727"/>
    </source>
</evidence>